<dbReference type="PRINTS" id="PR00344">
    <property type="entry name" value="BCTRLSENSOR"/>
</dbReference>
<keyword evidence="10" id="KW-0902">Two-component regulatory system</keyword>
<evidence type="ECO:0000313" key="16">
    <source>
        <dbReference type="Proteomes" id="UP000028123"/>
    </source>
</evidence>
<dbReference type="InterPro" id="IPR010559">
    <property type="entry name" value="Sig_transdc_His_kin_internal"/>
</dbReference>
<name>A0A081NZZ8_9BACL</name>
<dbReference type="EC" id="2.7.13.3" evidence="3"/>
<dbReference type="SUPFAM" id="SSF55874">
    <property type="entry name" value="ATPase domain of HSP90 chaperone/DNA topoisomerase II/histidine kinase"/>
    <property type="match status" value="1"/>
</dbReference>
<dbReference type="InterPro" id="IPR003660">
    <property type="entry name" value="HAMP_dom"/>
</dbReference>
<dbReference type="RefSeq" id="WP_036686114.1">
    <property type="nucleotide sequence ID" value="NZ_JNVM01000017.1"/>
</dbReference>
<dbReference type="SMART" id="SM00387">
    <property type="entry name" value="HATPase_c"/>
    <property type="match status" value="1"/>
</dbReference>
<dbReference type="PANTHER" id="PTHR34220">
    <property type="entry name" value="SENSOR HISTIDINE KINASE YPDA"/>
    <property type="match status" value="1"/>
</dbReference>
<dbReference type="InterPro" id="IPR005467">
    <property type="entry name" value="His_kinase_dom"/>
</dbReference>
<keyword evidence="7" id="KW-0547">Nucleotide-binding</keyword>
<dbReference type="Pfam" id="PF06580">
    <property type="entry name" value="His_kinase"/>
    <property type="match status" value="1"/>
</dbReference>
<dbReference type="OrthoDB" id="9809348at2"/>
<dbReference type="PROSITE" id="PS50885">
    <property type="entry name" value="HAMP"/>
    <property type="match status" value="1"/>
</dbReference>
<dbReference type="GO" id="GO:0005886">
    <property type="term" value="C:plasma membrane"/>
    <property type="evidence" value="ECO:0007669"/>
    <property type="project" value="UniProtKB-SubCell"/>
</dbReference>
<dbReference type="Pfam" id="PF02518">
    <property type="entry name" value="HATPase_c"/>
    <property type="match status" value="1"/>
</dbReference>
<dbReference type="Gene3D" id="3.30.565.10">
    <property type="entry name" value="Histidine kinase-like ATPase, C-terminal domain"/>
    <property type="match status" value="1"/>
</dbReference>
<dbReference type="InterPro" id="IPR004358">
    <property type="entry name" value="Sig_transdc_His_kin-like_C"/>
</dbReference>
<keyword evidence="8 15" id="KW-0418">Kinase</keyword>
<gene>
    <name evidence="15" type="ORF">ET33_09900</name>
</gene>
<dbReference type="GO" id="GO:0005524">
    <property type="term" value="F:ATP binding"/>
    <property type="evidence" value="ECO:0007669"/>
    <property type="project" value="UniProtKB-KW"/>
</dbReference>
<dbReference type="AlphaFoldDB" id="A0A081NZZ8"/>
<comment type="caution">
    <text evidence="15">The sequence shown here is derived from an EMBL/GenBank/DDBJ whole genome shotgun (WGS) entry which is preliminary data.</text>
</comment>
<evidence type="ECO:0000256" key="12">
    <source>
        <dbReference type="SAM" id="Phobius"/>
    </source>
</evidence>
<feature type="transmembrane region" description="Helical" evidence="12">
    <location>
        <begin position="34"/>
        <end position="57"/>
    </location>
</feature>
<dbReference type="InterPro" id="IPR003594">
    <property type="entry name" value="HATPase_dom"/>
</dbReference>
<evidence type="ECO:0000256" key="4">
    <source>
        <dbReference type="ARBA" id="ARBA00022475"/>
    </source>
</evidence>
<evidence type="ECO:0000256" key="9">
    <source>
        <dbReference type="ARBA" id="ARBA00022840"/>
    </source>
</evidence>
<dbReference type="eggNOG" id="COG2972">
    <property type="taxonomic scope" value="Bacteria"/>
</dbReference>
<evidence type="ECO:0000256" key="2">
    <source>
        <dbReference type="ARBA" id="ARBA00004651"/>
    </source>
</evidence>
<keyword evidence="9" id="KW-0067">ATP-binding</keyword>
<evidence type="ECO:0000313" key="15">
    <source>
        <dbReference type="EMBL" id="KEQ24021.1"/>
    </source>
</evidence>
<evidence type="ECO:0000259" key="14">
    <source>
        <dbReference type="PROSITE" id="PS50885"/>
    </source>
</evidence>
<keyword evidence="12" id="KW-1133">Transmembrane helix</keyword>
<feature type="domain" description="Histidine kinase" evidence="13">
    <location>
        <begin position="496"/>
        <end position="596"/>
    </location>
</feature>
<keyword evidence="4" id="KW-1003">Cell membrane</keyword>
<evidence type="ECO:0000256" key="5">
    <source>
        <dbReference type="ARBA" id="ARBA00022553"/>
    </source>
</evidence>
<dbReference type="CDD" id="cd06225">
    <property type="entry name" value="HAMP"/>
    <property type="match status" value="1"/>
</dbReference>
<evidence type="ECO:0000256" key="6">
    <source>
        <dbReference type="ARBA" id="ARBA00022679"/>
    </source>
</evidence>
<keyword evidence="11 12" id="KW-0472">Membrane</keyword>
<evidence type="ECO:0000256" key="1">
    <source>
        <dbReference type="ARBA" id="ARBA00000085"/>
    </source>
</evidence>
<dbReference type="PROSITE" id="PS50109">
    <property type="entry name" value="HIS_KIN"/>
    <property type="match status" value="1"/>
</dbReference>
<comment type="subcellular location">
    <subcellularLocation>
        <location evidence="2">Cell membrane</location>
        <topology evidence="2">Multi-pass membrane protein</topology>
    </subcellularLocation>
</comment>
<evidence type="ECO:0000256" key="11">
    <source>
        <dbReference type="ARBA" id="ARBA00023136"/>
    </source>
</evidence>
<dbReference type="Proteomes" id="UP000028123">
    <property type="component" value="Unassembled WGS sequence"/>
</dbReference>
<evidence type="ECO:0000259" key="13">
    <source>
        <dbReference type="PROSITE" id="PS50109"/>
    </source>
</evidence>
<evidence type="ECO:0000256" key="3">
    <source>
        <dbReference type="ARBA" id="ARBA00012438"/>
    </source>
</evidence>
<organism evidence="15 16">
    <name type="scientific">Paenibacillus tyrfis</name>
    <dbReference type="NCBI Taxonomy" id="1501230"/>
    <lineage>
        <taxon>Bacteria</taxon>
        <taxon>Bacillati</taxon>
        <taxon>Bacillota</taxon>
        <taxon>Bacilli</taxon>
        <taxon>Bacillales</taxon>
        <taxon>Paenibacillaceae</taxon>
        <taxon>Paenibacillus</taxon>
    </lineage>
</organism>
<dbReference type="InterPro" id="IPR036890">
    <property type="entry name" value="HATPase_C_sf"/>
</dbReference>
<evidence type="ECO:0000256" key="8">
    <source>
        <dbReference type="ARBA" id="ARBA00022777"/>
    </source>
</evidence>
<comment type="catalytic activity">
    <reaction evidence="1">
        <text>ATP + protein L-histidine = ADP + protein N-phospho-L-histidine.</text>
        <dbReference type="EC" id="2.7.13.3"/>
    </reaction>
</comment>
<keyword evidence="12" id="KW-0812">Transmembrane</keyword>
<accession>A0A081NZZ8</accession>
<dbReference type="SMART" id="SM00304">
    <property type="entry name" value="HAMP"/>
    <property type="match status" value="1"/>
</dbReference>
<reference evidence="15 16" key="1">
    <citation type="submission" date="2014-06" db="EMBL/GenBank/DDBJ databases">
        <title>Draft genome sequence of Paenibacillus sp. MSt1.</title>
        <authorList>
            <person name="Aw Y.K."/>
            <person name="Ong K.S."/>
            <person name="Gan H.M."/>
            <person name="Lee S.M."/>
        </authorList>
    </citation>
    <scope>NUCLEOTIDE SEQUENCE [LARGE SCALE GENOMIC DNA]</scope>
    <source>
        <strain evidence="15 16">MSt1</strain>
    </source>
</reference>
<dbReference type="InterPro" id="IPR050640">
    <property type="entry name" value="Bact_2-comp_sensor_kinase"/>
</dbReference>
<proteinExistence type="predicted"/>
<sequence length="617" mass="70964">MANSRFRSALRRSQRNTAAASGPKARYMPFGYKLMLSYMLLTLVHVILFGYLANWIFVDSVRKQTSENVQAALRQMKDNIEYRMKDTVRLSDMIYYDETVASRLRRLNEGYYGYESVTQYLEPKFDSVIKATNHRIWLVVYLRNETLPEIYSFYNDSDPLTYAGKSYNMMYLKRIADNSWYKDFPPERYGVTMQWQQIDRDAEFGNISLLRRLVDTASFGRQLDFGFMRLTVKLTEMFETVSPDFGEGTSVRIQDGKGQILFERGAWTAGRIAEVGESNYLTITEPFQDLDWKLVASIPKEWVEKDAKKVKVLTAVIGSASFLLFLGVGGFLSRYFSKRVSRIVTVLDSFRHGSFHKRIRFKGKDEFSTISQSINAMAEHIDGLIQQVYVAGIKKKEAELESLQAQINPHFLYNTLSSISLLAKFGQVEQLHRMVSNLALFYRLSLNEGRTIIPVANELEQAKAYLDIQKVKYTDRLDVLFEIEPELLRYEMVKLILQPFLENVLKHAWTGDRVHIRVAGRRIGDDIEFRIIDDGVGMTPDTLRRISQFDDGEEAGYGIRNVHQRIELHYGKPYGVSIYSKLGIGTSVTIRLPCVPRTAPYVSSRAELGAGRRPEEA</sequence>
<feature type="domain" description="HAMP" evidence="14">
    <location>
        <begin position="334"/>
        <end position="386"/>
    </location>
</feature>
<evidence type="ECO:0000256" key="10">
    <source>
        <dbReference type="ARBA" id="ARBA00023012"/>
    </source>
</evidence>
<dbReference type="EMBL" id="JNVM01000017">
    <property type="protein sequence ID" value="KEQ24021.1"/>
    <property type="molecule type" value="Genomic_DNA"/>
</dbReference>
<protein>
    <recommendedName>
        <fullName evidence="3">histidine kinase</fullName>
        <ecNumber evidence="3">2.7.13.3</ecNumber>
    </recommendedName>
</protein>
<dbReference type="Pfam" id="PF00672">
    <property type="entry name" value="HAMP"/>
    <property type="match status" value="1"/>
</dbReference>
<dbReference type="GO" id="GO:0000155">
    <property type="term" value="F:phosphorelay sensor kinase activity"/>
    <property type="evidence" value="ECO:0007669"/>
    <property type="project" value="InterPro"/>
</dbReference>
<keyword evidence="6" id="KW-0808">Transferase</keyword>
<keyword evidence="16" id="KW-1185">Reference proteome</keyword>
<feature type="transmembrane region" description="Helical" evidence="12">
    <location>
        <begin position="312"/>
        <end position="332"/>
    </location>
</feature>
<dbReference type="Gene3D" id="6.10.340.10">
    <property type="match status" value="1"/>
</dbReference>
<evidence type="ECO:0000256" key="7">
    <source>
        <dbReference type="ARBA" id="ARBA00022741"/>
    </source>
</evidence>
<dbReference type="PANTHER" id="PTHR34220:SF7">
    <property type="entry name" value="SENSOR HISTIDINE KINASE YPDA"/>
    <property type="match status" value="1"/>
</dbReference>
<keyword evidence="5" id="KW-0597">Phosphoprotein</keyword>